<evidence type="ECO:0000313" key="2">
    <source>
        <dbReference type="Proteomes" id="UP000472320"/>
    </source>
</evidence>
<dbReference type="AlphaFoldDB" id="A0A6L6QJ78"/>
<dbReference type="Proteomes" id="UP000472320">
    <property type="component" value="Unassembled WGS sequence"/>
</dbReference>
<reference evidence="1 2" key="1">
    <citation type="submission" date="2019-11" db="EMBL/GenBank/DDBJ databases">
        <title>Type strains purchased from KCTC, JCM and DSMZ.</title>
        <authorList>
            <person name="Lu H."/>
        </authorList>
    </citation>
    <scope>NUCLEOTIDE SEQUENCE [LARGE SCALE GENOMIC DNA]</scope>
    <source>
        <strain evidence="1 2">JCM 31587</strain>
    </source>
</reference>
<keyword evidence="2" id="KW-1185">Reference proteome</keyword>
<gene>
    <name evidence="1" type="ORF">GM658_15435</name>
</gene>
<evidence type="ECO:0000313" key="1">
    <source>
        <dbReference type="EMBL" id="MTW11997.1"/>
    </source>
</evidence>
<accession>A0A6L6QJ78</accession>
<dbReference type="EMBL" id="WNKX01000010">
    <property type="protein sequence ID" value="MTW11997.1"/>
    <property type="molecule type" value="Genomic_DNA"/>
</dbReference>
<dbReference type="NCBIfam" id="NF042415">
    <property type="entry name" value="STY0301_fam"/>
    <property type="match status" value="1"/>
</dbReference>
<sequence length="79" mass="8905">MFKNGMFANEEESIYGPNAWIDTYDLHGQFPDGKWLQCSYGMLNEIVLSKHLDDGVTACTIRGRKGDKAGQNVFSVECR</sequence>
<protein>
    <submittedName>
        <fullName evidence="1">Uncharacterized protein</fullName>
    </submittedName>
</protein>
<proteinExistence type="predicted"/>
<dbReference type="OrthoDB" id="8812558at2"/>
<name>A0A6L6QJ78_9BURK</name>
<organism evidence="1 2">
    <name type="scientific">Massilia eburnea</name>
    <dbReference type="NCBI Taxonomy" id="1776165"/>
    <lineage>
        <taxon>Bacteria</taxon>
        <taxon>Pseudomonadati</taxon>
        <taxon>Pseudomonadota</taxon>
        <taxon>Betaproteobacteria</taxon>
        <taxon>Burkholderiales</taxon>
        <taxon>Oxalobacteraceae</taxon>
        <taxon>Telluria group</taxon>
        <taxon>Massilia</taxon>
    </lineage>
</organism>
<comment type="caution">
    <text evidence="1">The sequence shown here is derived from an EMBL/GenBank/DDBJ whole genome shotgun (WGS) entry which is preliminary data.</text>
</comment>
<dbReference type="InterPro" id="IPR049973">
    <property type="entry name" value="STY0301-like"/>
</dbReference>